<keyword evidence="11" id="KW-1185">Reference proteome</keyword>
<dbReference type="Proteomes" id="UP000502823">
    <property type="component" value="Unassembled WGS sequence"/>
</dbReference>
<evidence type="ECO:0000256" key="4">
    <source>
        <dbReference type="ARBA" id="ARBA00022725"/>
    </source>
</evidence>
<feature type="transmembrane region" description="Helical" evidence="9">
    <location>
        <begin position="151"/>
        <end position="173"/>
    </location>
</feature>
<dbReference type="GO" id="GO:0004984">
    <property type="term" value="F:olfactory receptor activity"/>
    <property type="evidence" value="ECO:0007669"/>
    <property type="project" value="InterPro"/>
</dbReference>
<evidence type="ECO:0000256" key="6">
    <source>
        <dbReference type="ARBA" id="ARBA00023136"/>
    </source>
</evidence>
<keyword evidence="2" id="KW-0716">Sensory transduction</keyword>
<dbReference type="AlphaFoldDB" id="A0A6L2PQ81"/>
<dbReference type="GO" id="GO:0005886">
    <property type="term" value="C:plasma membrane"/>
    <property type="evidence" value="ECO:0007669"/>
    <property type="project" value="TreeGrafter"/>
</dbReference>
<keyword evidence="6 9" id="KW-0472">Membrane</keyword>
<keyword evidence="3 9" id="KW-0812">Transmembrane</keyword>
<dbReference type="GO" id="GO:0007165">
    <property type="term" value="P:signal transduction"/>
    <property type="evidence" value="ECO:0007669"/>
    <property type="project" value="UniProtKB-KW"/>
</dbReference>
<evidence type="ECO:0000256" key="9">
    <source>
        <dbReference type="SAM" id="Phobius"/>
    </source>
</evidence>
<protein>
    <recommendedName>
        <fullName evidence="12">Odorant receptor</fullName>
    </recommendedName>
</protein>
<accession>A0A6L2PQ81</accession>
<dbReference type="InterPro" id="IPR004117">
    <property type="entry name" value="7tm6_olfct_rcpt"/>
</dbReference>
<feature type="transmembrane region" description="Helical" evidence="9">
    <location>
        <begin position="95"/>
        <end position="112"/>
    </location>
</feature>
<dbReference type="PANTHER" id="PTHR21137">
    <property type="entry name" value="ODORANT RECEPTOR"/>
    <property type="match status" value="1"/>
</dbReference>
<name>A0A6L2PQ81_COPFO</name>
<comment type="subcellular location">
    <subcellularLocation>
        <location evidence="1">Membrane</location>
        <topology evidence="1">Multi-pass membrane protein</topology>
    </subcellularLocation>
</comment>
<evidence type="ECO:0000313" key="11">
    <source>
        <dbReference type="Proteomes" id="UP000502823"/>
    </source>
</evidence>
<evidence type="ECO:0000256" key="8">
    <source>
        <dbReference type="ARBA" id="ARBA00023224"/>
    </source>
</evidence>
<feature type="transmembrane region" description="Helical" evidence="9">
    <location>
        <begin position="229"/>
        <end position="250"/>
    </location>
</feature>
<keyword evidence="4" id="KW-0552">Olfaction</keyword>
<dbReference type="FunCoup" id="A0A6L2PQ81">
    <property type="interactions" value="10"/>
</dbReference>
<evidence type="ECO:0000256" key="7">
    <source>
        <dbReference type="ARBA" id="ARBA00023170"/>
    </source>
</evidence>
<dbReference type="InParanoid" id="A0A6L2PQ81"/>
<sequence length="514" mass="58845">MLRSLVGVNSSTEETLFELQQGKFKKLNLLGIQLRALHLSGILPPSSITISPCKSFLYNIFTAISLLSLVTHIVAEVRAIYEHRNKLEMVTALTFQMTLFIHTTTLTAYFVFHREQLVRLLASLEFQFVPHIEKVGSPTRHGPIIRKVSKYAFLLTWGLLIVWLVVLFAWGALPMMVRYFDVLTSNEQKTDETLESRDKYLKYFGLIMWLPPNIDKFPIYELVYTFNAFATYAVSCCCTAAHSVFLIFMYNISTHLKILTSCIEVIDEMFPQPMETINKFSADIETKNIQSIPNVCSLGDEILGQVLPERVTSSGRQEVQHEIGRAVMTDLRGAFTDECDEKHVKMSTLSVSDGTKNTFLPNESEELSSREEKMYRYLIECIKYHQAILQYYDEVDKFLNPVLLVFFLGNQAMVCFSAFQLALGLSDGKFKFFTSIVATISWPLLICWYGEYLSEQSLAVQQAAYDCSWYNTSPRFKKHLVYLVMRSQKPVRLTAGKFFAVSLEGFSEVLCLRT</sequence>
<keyword evidence="8" id="KW-0807">Transducer</keyword>
<organism evidence="10 11">
    <name type="scientific">Coptotermes formosanus</name>
    <name type="common">Formosan subterranean termite</name>
    <dbReference type="NCBI Taxonomy" id="36987"/>
    <lineage>
        <taxon>Eukaryota</taxon>
        <taxon>Metazoa</taxon>
        <taxon>Ecdysozoa</taxon>
        <taxon>Arthropoda</taxon>
        <taxon>Hexapoda</taxon>
        <taxon>Insecta</taxon>
        <taxon>Pterygota</taxon>
        <taxon>Neoptera</taxon>
        <taxon>Polyneoptera</taxon>
        <taxon>Dictyoptera</taxon>
        <taxon>Blattodea</taxon>
        <taxon>Blattoidea</taxon>
        <taxon>Termitoidae</taxon>
        <taxon>Rhinotermitidae</taxon>
        <taxon>Coptotermes</taxon>
    </lineage>
</organism>
<keyword evidence="5 9" id="KW-1133">Transmembrane helix</keyword>
<gene>
    <name evidence="10" type="ORF">Cfor_00661</name>
</gene>
<dbReference type="PANTHER" id="PTHR21137:SF42">
    <property type="entry name" value="ODORANT RECEPTOR 83A"/>
    <property type="match status" value="1"/>
</dbReference>
<keyword evidence="7" id="KW-0675">Receptor</keyword>
<evidence type="ECO:0000256" key="5">
    <source>
        <dbReference type="ARBA" id="ARBA00022989"/>
    </source>
</evidence>
<feature type="transmembrane region" description="Helical" evidence="9">
    <location>
        <begin position="402"/>
        <end position="424"/>
    </location>
</feature>
<dbReference type="Pfam" id="PF02949">
    <property type="entry name" value="7tm_6"/>
    <property type="match status" value="1"/>
</dbReference>
<dbReference type="OrthoDB" id="8196465at2759"/>
<comment type="caution">
    <text evidence="10">The sequence shown here is derived from an EMBL/GenBank/DDBJ whole genome shotgun (WGS) entry which is preliminary data.</text>
</comment>
<evidence type="ECO:0000313" key="10">
    <source>
        <dbReference type="EMBL" id="GFG34576.1"/>
    </source>
</evidence>
<proteinExistence type="predicted"/>
<evidence type="ECO:0000256" key="2">
    <source>
        <dbReference type="ARBA" id="ARBA00022606"/>
    </source>
</evidence>
<evidence type="ECO:0000256" key="3">
    <source>
        <dbReference type="ARBA" id="ARBA00022692"/>
    </source>
</evidence>
<evidence type="ECO:0000256" key="1">
    <source>
        <dbReference type="ARBA" id="ARBA00004141"/>
    </source>
</evidence>
<dbReference type="GO" id="GO:0005549">
    <property type="term" value="F:odorant binding"/>
    <property type="evidence" value="ECO:0007669"/>
    <property type="project" value="InterPro"/>
</dbReference>
<reference evidence="11" key="1">
    <citation type="submission" date="2020-01" db="EMBL/GenBank/DDBJ databases">
        <title>Draft genome sequence of the Termite Coptotermes fromosanus.</title>
        <authorList>
            <person name="Itakura S."/>
            <person name="Yosikawa Y."/>
            <person name="Umezawa K."/>
        </authorList>
    </citation>
    <scope>NUCLEOTIDE SEQUENCE [LARGE SCALE GENOMIC DNA]</scope>
</reference>
<evidence type="ECO:0008006" key="12">
    <source>
        <dbReference type="Google" id="ProtNLM"/>
    </source>
</evidence>
<feature type="transmembrane region" description="Helical" evidence="9">
    <location>
        <begin position="56"/>
        <end position="75"/>
    </location>
</feature>
<dbReference type="EMBL" id="BLKM01008661">
    <property type="protein sequence ID" value="GFG34576.1"/>
    <property type="molecule type" value="Genomic_DNA"/>
</dbReference>